<dbReference type="Pfam" id="PF00903">
    <property type="entry name" value="Glyoxalase"/>
    <property type="match status" value="1"/>
</dbReference>
<dbReference type="PROSITE" id="PS51819">
    <property type="entry name" value="VOC"/>
    <property type="match status" value="1"/>
</dbReference>
<dbReference type="SUPFAM" id="SSF54593">
    <property type="entry name" value="Glyoxalase/Bleomycin resistance protein/Dihydroxybiphenyl dioxygenase"/>
    <property type="match status" value="1"/>
</dbReference>
<sequence length="125" mass="13048">MHFHGTIIWNELMTSDVEAAKAFYGAVLGWTFETVDSAVGPYTLARRPGEPRPVAGFMPWAAATPGAEDWFAYAGVDDVAAAVAAVRAAGGTVHRDVFDIAGVGTFAIVADPVGAVIGLMKPLPM</sequence>
<dbReference type="RefSeq" id="WP_131307535.1">
    <property type="nucleotide sequence ID" value="NZ_SJFN01000008.1"/>
</dbReference>
<name>A0A4Q9VTD3_9HYPH</name>
<dbReference type="Proteomes" id="UP000292781">
    <property type="component" value="Unassembled WGS sequence"/>
</dbReference>
<dbReference type="Gene3D" id="3.10.180.10">
    <property type="entry name" value="2,3-Dihydroxybiphenyl 1,2-Dioxygenase, domain 1"/>
    <property type="match status" value="1"/>
</dbReference>
<dbReference type="AlphaFoldDB" id="A0A4Q9VTD3"/>
<evidence type="ECO:0000259" key="1">
    <source>
        <dbReference type="PROSITE" id="PS51819"/>
    </source>
</evidence>
<dbReference type="OrthoDB" id="9793039at2"/>
<evidence type="ECO:0000313" key="3">
    <source>
        <dbReference type="Proteomes" id="UP000292781"/>
    </source>
</evidence>
<dbReference type="PANTHER" id="PTHR33993">
    <property type="entry name" value="GLYOXALASE-RELATED"/>
    <property type="match status" value="1"/>
</dbReference>
<dbReference type="InterPro" id="IPR052164">
    <property type="entry name" value="Anthracycline_SecMetBiosynth"/>
</dbReference>
<evidence type="ECO:0000313" key="2">
    <source>
        <dbReference type="EMBL" id="TBW39200.1"/>
    </source>
</evidence>
<protein>
    <submittedName>
        <fullName evidence="2">VOC family protein</fullName>
    </submittedName>
</protein>
<reference evidence="2 3" key="1">
    <citation type="submission" date="2019-02" db="EMBL/GenBank/DDBJ databases">
        <title>Siculibacillus lacustris gen. nov., sp. nov., a new rosette-forming bacterium isolated from a freshwater crater lake (Lake St. Ana, Romania).</title>
        <authorList>
            <person name="Felfoldi T."/>
            <person name="Marton Z."/>
            <person name="Szabo A."/>
            <person name="Mentes A."/>
            <person name="Boka K."/>
            <person name="Marialigeti K."/>
            <person name="Mathe I."/>
            <person name="Koncz M."/>
            <person name="Schumann P."/>
            <person name="Toth E."/>
        </authorList>
    </citation>
    <scope>NUCLEOTIDE SEQUENCE [LARGE SCALE GENOMIC DNA]</scope>
    <source>
        <strain evidence="2 3">SA-279</strain>
    </source>
</reference>
<dbReference type="InterPro" id="IPR029068">
    <property type="entry name" value="Glyas_Bleomycin-R_OHBP_Dase"/>
</dbReference>
<dbReference type="InterPro" id="IPR037523">
    <property type="entry name" value="VOC_core"/>
</dbReference>
<keyword evidence="3" id="KW-1185">Reference proteome</keyword>
<feature type="domain" description="VOC" evidence="1">
    <location>
        <begin position="6"/>
        <end position="122"/>
    </location>
</feature>
<dbReference type="EMBL" id="SJFN01000008">
    <property type="protein sequence ID" value="TBW39200.1"/>
    <property type="molecule type" value="Genomic_DNA"/>
</dbReference>
<dbReference type="InterPro" id="IPR004360">
    <property type="entry name" value="Glyas_Fos-R_dOase_dom"/>
</dbReference>
<comment type="caution">
    <text evidence="2">The sequence shown here is derived from an EMBL/GenBank/DDBJ whole genome shotgun (WGS) entry which is preliminary data.</text>
</comment>
<dbReference type="PANTHER" id="PTHR33993:SF14">
    <property type="entry name" value="GB|AAF24581.1"/>
    <property type="match status" value="1"/>
</dbReference>
<accession>A0A4Q9VTD3</accession>
<gene>
    <name evidence="2" type="ORF">EYW49_06810</name>
</gene>
<organism evidence="2 3">
    <name type="scientific">Siculibacillus lacustris</name>
    <dbReference type="NCBI Taxonomy" id="1549641"/>
    <lineage>
        <taxon>Bacteria</taxon>
        <taxon>Pseudomonadati</taxon>
        <taxon>Pseudomonadota</taxon>
        <taxon>Alphaproteobacteria</taxon>
        <taxon>Hyphomicrobiales</taxon>
        <taxon>Ancalomicrobiaceae</taxon>
        <taxon>Siculibacillus</taxon>
    </lineage>
</organism>
<proteinExistence type="predicted"/>